<organism evidence="1 2">
    <name type="scientific">Armillaria tabescens</name>
    <name type="common">Ringless honey mushroom</name>
    <name type="synonym">Agaricus tabescens</name>
    <dbReference type="NCBI Taxonomy" id="1929756"/>
    <lineage>
        <taxon>Eukaryota</taxon>
        <taxon>Fungi</taxon>
        <taxon>Dikarya</taxon>
        <taxon>Basidiomycota</taxon>
        <taxon>Agaricomycotina</taxon>
        <taxon>Agaricomycetes</taxon>
        <taxon>Agaricomycetidae</taxon>
        <taxon>Agaricales</taxon>
        <taxon>Marasmiineae</taxon>
        <taxon>Physalacriaceae</taxon>
        <taxon>Desarmillaria</taxon>
    </lineage>
</organism>
<gene>
    <name evidence="1" type="ORF">EV420DRAFT_1734330</name>
</gene>
<dbReference type="Proteomes" id="UP001175211">
    <property type="component" value="Unassembled WGS sequence"/>
</dbReference>
<keyword evidence="2" id="KW-1185">Reference proteome</keyword>
<proteinExistence type="predicted"/>
<evidence type="ECO:0000313" key="1">
    <source>
        <dbReference type="EMBL" id="KAK0462258.1"/>
    </source>
</evidence>
<dbReference type="GeneID" id="85363528"/>
<dbReference type="AlphaFoldDB" id="A0AA39NAX7"/>
<name>A0AA39NAX7_ARMTA</name>
<accession>A0AA39NAX7</accession>
<evidence type="ECO:0000313" key="2">
    <source>
        <dbReference type="Proteomes" id="UP001175211"/>
    </source>
</evidence>
<evidence type="ECO:0008006" key="3">
    <source>
        <dbReference type="Google" id="ProtNLM"/>
    </source>
</evidence>
<reference evidence="1" key="1">
    <citation type="submission" date="2023-06" db="EMBL/GenBank/DDBJ databases">
        <authorList>
            <consortium name="Lawrence Berkeley National Laboratory"/>
            <person name="Ahrendt S."/>
            <person name="Sahu N."/>
            <person name="Indic B."/>
            <person name="Wong-Bajracharya J."/>
            <person name="Merenyi Z."/>
            <person name="Ke H.-M."/>
            <person name="Monk M."/>
            <person name="Kocsube S."/>
            <person name="Drula E."/>
            <person name="Lipzen A."/>
            <person name="Balint B."/>
            <person name="Henrissat B."/>
            <person name="Andreopoulos B."/>
            <person name="Martin F.M."/>
            <person name="Harder C.B."/>
            <person name="Rigling D."/>
            <person name="Ford K.L."/>
            <person name="Foster G.D."/>
            <person name="Pangilinan J."/>
            <person name="Papanicolaou A."/>
            <person name="Barry K."/>
            <person name="LaButti K."/>
            <person name="Viragh M."/>
            <person name="Koriabine M."/>
            <person name="Yan M."/>
            <person name="Riley R."/>
            <person name="Champramary S."/>
            <person name="Plett K.L."/>
            <person name="Tsai I.J."/>
            <person name="Slot J."/>
            <person name="Sipos G."/>
            <person name="Plett J."/>
            <person name="Nagy L.G."/>
            <person name="Grigoriev I.V."/>
        </authorList>
    </citation>
    <scope>NUCLEOTIDE SEQUENCE</scope>
    <source>
        <strain evidence="1">CCBAS 213</strain>
    </source>
</reference>
<dbReference type="RefSeq" id="XP_060333870.1">
    <property type="nucleotide sequence ID" value="XM_060479980.1"/>
</dbReference>
<comment type="caution">
    <text evidence="1">The sequence shown here is derived from an EMBL/GenBank/DDBJ whole genome shotgun (WGS) entry which is preliminary data.</text>
</comment>
<sequence length="607" mass="70858">MFRLINHEVFWKHEARDRRRSEVYATLPEVTISSFTEIGQVEEEITVPLQRAYTGQKPVISASLADTPCANLGLWRLLDKLNSILGTSYTLDMYTFPSVLQHGININSNFGTIYSFLRTVWYTDDWKTIPEEIHKCKTKDQTGRQNIFNRDYIRMPNMNPRFVWDLYSNRVVPFWVTSMELVCPISHAWVDEKDRIDVWTPINGYQWPVPIPKDTDLKLIRIEMLNLGLEYVWLDVLCLRQRGGPREDLRAEEWKLDVPTIGHLYSRKEVVYCYLSGLGRPLSVEEGDLDSDRCWFNRAWTLQEIGRKRKICGDTLNGPLHAKPDKDGNYETEVLTKFRKKLESLDEIILEDHHLTEHDNLFRLLAEMKDRVSTNPVDKIAGLAFLLWPNMLPVYYESQSLENAWSALVDNVSQLRRGALFFLYPEPGDAGVVWRPSWHQVMTRPLQVDRYYPVFLDDDEWEFHDLLEAPCIEKGTVQGLAVVEEPGDHQRHGQLLVEDKDGSKHMFNIIANHWYPIPDGTYTLIGNNSYWVVGEQLPWDSFEEPLEEHGKECSHIEQSQNSFEKYVGEVMMDVQFKKLSVVSIATREEEEKLKRLSVAEYCHIWLV</sequence>
<dbReference type="EMBL" id="JAUEPS010000009">
    <property type="protein sequence ID" value="KAK0462258.1"/>
    <property type="molecule type" value="Genomic_DNA"/>
</dbReference>
<protein>
    <recommendedName>
        <fullName evidence="3">Heterokaryon incompatibility domain-containing protein</fullName>
    </recommendedName>
</protein>